<sequence length="626" mass="68522">MRSLIGLLPLLFVVTTCSENSTTTSEVPQLSSSSAPETTSTISSGYNTERNAYFGDLHVHTMYSFDAFIFGTTSSPDDAYEFAKGGTITHPAGFDMNLDTPLDFYGVSDHAFYLGVLRQMADPSSEISKHPAATGMSTLGGSDDRGSKFTAILQFMRSERGPEINDPVIRKDAWDDIVASANRHNDPGNFTAFVAYEYTASDADRGNLHRNVIFRDDIAPELPFSRLDSSNPEDLWAWMDNNRANGIESLAIPHNSNGSNGSMFMLTDNAGRPIDDAYANLRMRNEPLVEITQVKGTSDTHPALSPNDEWADFEIMPFRIATSLYSEPNGSYVRQAYLNGLKMQAEGGFNPYKLGVIGSSDTHNASYAGDEDDYWSKVGLRDANGVLRGSVPLSEPRANGELYADTYFNTWGAAGLAGVWAEENTRAAIYDAFRRKETFGTSGTRMKVRFFAGNDLPELDDEDFIGKAYGGGVPMGGDLIANAAEIPSFIAWVAKDPNSASLQRLQIIKGWVEDGEAQEQVFDVACSDGGSVDPTSHRCPDNGAQVNLLDCSISEGLGAAELKAHWQDPNYDPDQHAIYYVRALENPTCRWSTWDAIRAGVAPRPDLPATIQERIWSSPIWVTPSQ</sequence>
<name>A0A381QJW7_9ZZZZ</name>
<protein>
    <recommendedName>
        <fullName evidence="3">DUF3604 domain-containing protein</fullName>
    </recommendedName>
</protein>
<feature type="region of interest" description="Disordered" evidence="1">
    <location>
        <begin position="23"/>
        <end position="43"/>
    </location>
</feature>
<organism evidence="2">
    <name type="scientific">marine metagenome</name>
    <dbReference type="NCBI Taxonomy" id="408172"/>
    <lineage>
        <taxon>unclassified sequences</taxon>
        <taxon>metagenomes</taxon>
        <taxon>ecological metagenomes</taxon>
    </lineage>
</organism>
<gene>
    <name evidence="2" type="ORF">METZ01_LOCUS32496</name>
</gene>
<accession>A0A381QJW7</accession>
<dbReference type="EMBL" id="UINC01001394">
    <property type="protein sequence ID" value="SUZ79642.1"/>
    <property type="molecule type" value="Genomic_DNA"/>
</dbReference>
<evidence type="ECO:0000313" key="2">
    <source>
        <dbReference type="EMBL" id="SUZ79642.1"/>
    </source>
</evidence>
<proteinExistence type="predicted"/>
<evidence type="ECO:0008006" key="3">
    <source>
        <dbReference type="Google" id="ProtNLM"/>
    </source>
</evidence>
<evidence type="ECO:0000256" key="1">
    <source>
        <dbReference type="SAM" id="MobiDB-lite"/>
    </source>
</evidence>
<feature type="compositionally biased region" description="Polar residues" evidence="1">
    <location>
        <begin position="28"/>
        <end position="43"/>
    </location>
</feature>
<dbReference type="AlphaFoldDB" id="A0A381QJW7"/>
<dbReference type="InterPro" id="IPR022028">
    <property type="entry name" value="DUF3604"/>
</dbReference>
<reference evidence="2" key="1">
    <citation type="submission" date="2018-05" db="EMBL/GenBank/DDBJ databases">
        <authorList>
            <person name="Lanie J.A."/>
            <person name="Ng W.-L."/>
            <person name="Kazmierczak K.M."/>
            <person name="Andrzejewski T.M."/>
            <person name="Davidsen T.M."/>
            <person name="Wayne K.J."/>
            <person name="Tettelin H."/>
            <person name="Glass J.I."/>
            <person name="Rusch D."/>
            <person name="Podicherti R."/>
            <person name="Tsui H.-C.T."/>
            <person name="Winkler M.E."/>
        </authorList>
    </citation>
    <scope>NUCLEOTIDE SEQUENCE</scope>
</reference>
<dbReference type="Pfam" id="PF12228">
    <property type="entry name" value="DUF3604"/>
    <property type="match status" value="1"/>
</dbReference>
<dbReference type="Gene3D" id="3.20.20.140">
    <property type="entry name" value="Metal-dependent hydrolases"/>
    <property type="match status" value="1"/>
</dbReference>